<organism evidence="2 3">
    <name type="scientific">Actinophytocola xanthii</name>
    <dbReference type="NCBI Taxonomy" id="1912961"/>
    <lineage>
        <taxon>Bacteria</taxon>
        <taxon>Bacillati</taxon>
        <taxon>Actinomycetota</taxon>
        <taxon>Actinomycetes</taxon>
        <taxon>Pseudonocardiales</taxon>
        <taxon>Pseudonocardiaceae</taxon>
    </lineage>
</organism>
<dbReference type="InterPro" id="IPR036117">
    <property type="entry name" value="DhaL_dom_sf"/>
</dbReference>
<gene>
    <name evidence="2" type="ORF">BU204_04180</name>
</gene>
<dbReference type="AlphaFoldDB" id="A0A1Q8CWJ3"/>
<dbReference type="Pfam" id="PF02734">
    <property type="entry name" value="Dak2"/>
    <property type="match status" value="1"/>
</dbReference>
<protein>
    <submittedName>
        <fullName evidence="2">Dihydroxyacetone kinase</fullName>
    </submittedName>
</protein>
<dbReference type="Gene3D" id="1.25.40.340">
    <property type="match status" value="1"/>
</dbReference>
<keyword evidence="2" id="KW-0808">Transferase</keyword>
<comment type="caution">
    <text evidence="2">The sequence shown here is derived from an EMBL/GenBank/DDBJ whole genome shotgun (WGS) entry which is preliminary data.</text>
</comment>
<accession>A0A1Q8CWJ3</accession>
<dbReference type="InterPro" id="IPR004007">
    <property type="entry name" value="DhaL_dom"/>
</dbReference>
<dbReference type="SMART" id="SM01120">
    <property type="entry name" value="Dak2"/>
    <property type="match status" value="1"/>
</dbReference>
<name>A0A1Q8CWJ3_9PSEU</name>
<dbReference type="GO" id="GO:0004371">
    <property type="term" value="F:glycerone kinase activity"/>
    <property type="evidence" value="ECO:0007669"/>
    <property type="project" value="InterPro"/>
</dbReference>
<feature type="non-terminal residue" evidence="2">
    <location>
        <position position="119"/>
    </location>
</feature>
<dbReference type="PROSITE" id="PS51480">
    <property type="entry name" value="DHAL"/>
    <property type="match status" value="1"/>
</dbReference>
<feature type="domain" description="DhaL" evidence="1">
    <location>
        <begin position="8"/>
        <end position="119"/>
    </location>
</feature>
<dbReference type="RefSeq" id="WP_143229303.1">
    <property type="nucleotide sequence ID" value="NZ_MSIE01000005.1"/>
</dbReference>
<reference evidence="2 3" key="1">
    <citation type="submission" date="2016-12" db="EMBL/GenBank/DDBJ databases">
        <title>The draft genome sequence of Actinophytocola sp. 11-183.</title>
        <authorList>
            <person name="Wang W."/>
            <person name="Yuan L."/>
        </authorList>
    </citation>
    <scope>NUCLEOTIDE SEQUENCE [LARGE SCALE GENOMIC DNA]</scope>
    <source>
        <strain evidence="2 3">11-183</strain>
    </source>
</reference>
<sequence length="119" mass="12055">MLQALDAAHVRRWAVACVQSLDAHREGIDRINVFPVADGDTGANLLHTARAALEALLRAPARARAEAGAALTALARGALAGARGNSGVIASQLLRGFADALAGRASIGGPELREALGAA</sequence>
<evidence type="ECO:0000259" key="1">
    <source>
        <dbReference type="PROSITE" id="PS51480"/>
    </source>
</evidence>
<dbReference type="InterPro" id="IPR050270">
    <property type="entry name" value="DegV_domain_contain"/>
</dbReference>
<dbReference type="PANTHER" id="PTHR33434">
    <property type="entry name" value="DEGV DOMAIN-CONTAINING PROTEIN DR_1986-RELATED"/>
    <property type="match status" value="1"/>
</dbReference>
<dbReference type="SUPFAM" id="SSF101473">
    <property type="entry name" value="DhaL-like"/>
    <property type="match status" value="1"/>
</dbReference>
<dbReference type="STRING" id="1912961.BU204_04180"/>
<keyword evidence="3" id="KW-1185">Reference proteome</keyword>
<dbReference type="EMBL" id="MSIE01000005">
    <property type="protein sequence ID" value="OLF18718.1"/>
    <property type="molecule type" value="Genomic_DNA"/>
</dbReference>
<dbReference type="PANTHER" id="PTHR33434:SF4">
    <property type="entry name" value="PHOSPHATASE PROTEIN"/>
    <property type="match status" value="1"/>
</dbReference>
<evidence type="ECO:0000313" key="3">
    <source>
        <dbReference type="Proteomes" id="UP000185596"/>
    </source>
</evidence>
<evidence type="ECO:0000313" key="2">
    <source>
        <dbReference type="EMBL" id="OLF18718.1"/>
    </source>
</evidence>
<dbReference type="GO" id="GO:0006071">
    <property type="term" value="P:glycerol metabolic process"/>
    <property type="evidence" value="ECO:0007669"/>
    <property type="project" value="InterPro"/>
</dbReference>
<dbReference type="Proteomes" id="UP000185596">
    <property type="component" value="Unassembled WGS sequence"/>
</dbReference>
<proteinExistence type="predicted"/>
<dbReference type="OrthoDB" id="9760324at2"/>
<keyword evidence="2" id="KW-0418">Kinase</keyword>